<dbReference type="Proteomes" id="UP000276899">
    <property type="component" value="Chromosome"/>
</dbReference>
<evidence type="ECO:0000313" key="3">
    <source>
        <dbReference type="Proteomes" id="UP000276899"/>
    </source>
</evidence>
<dbReference type="STRING" id="1278298.GCA_000428685_02560"/>
<feature type="transmembrane region" description="Helical" evidence="1">
    <location>
        <begin position="153"/>
        <end position="174"/>
    </location>
</feature>
<feature type="transmembrane region" description="Helical" evidence="1">
    <location>
        <begin position="186"/>
        <end position="204"/>
    </location>
</feature>
<feature type="transmembrane region" description="Helical" evidence="1">
    <location>
        <begin position="486"/>
        <end position="505"/>
    </location>
</feature>
<feature type="transmembrane region" description="Helical" evidence="1">
    <location>
        <begin position="413"/>
        <end position="433"/>
    </location>
</feature>
<gene>
    <name evidence="2" type="ORF">NCTC11923_02162</name>
</gene>
<evidence type="ECO:0000256" key="1">
    <source>
        <dbReference type="SAM" id="Phobius"/>
    </source>
</evidence>
<keyword evidence="1" id="KW-1133">Transmembrane helix</keyword>
<keyword evidence="3" id="KW-1185">Reference proteome</keyword>
<dbReference type="RefSeq" id="WP_026427350.1">
    <property type="nucleotide sequence ID" value="NZ_CBCRWE010000100.1"/>
</dbReference>
<dbReference type="KEGG" id="asla:NCTC11923_02162"/>
<feature type="transmembrane region" description="Helical" evidence="1">
    <location>
        <begin position="373"/>
        <end position="401"/>
    </location>
</feature>
<feature type="transmembrane region" description="Helical" evidence="1">
    <location>
        <begin position="453"/>
        <end position="479"/>
    </location>
</feature>
<proteinExistence type="predicted"/>
<feature type="transmembrane region" description="Helical" evidence="1">
    <location>
        <begin position="34"/>
        <end position="54"/>
    </location>
</feature>
<dbReference type="AlphaFoldDB" id="A0A448KF03"/>
<feature type="transmembrane region" description="Helical" evidence="1">
    <location>
        <begin position="210"/>
        <end position="229"/>
    </location>
</feature>
<dbReference type="InterPro" id="IPR046264">
    <property type="entry name" value="DUF6297"/>
</dbReference>
<keyword evidence="1" id="KW-0812">Transmembrane</keyword>
<feature type="transmembrane region" description="Helical" evidence="1">
    <location>
        <begin position="123"/>
        <end position="147"/>
    </location>
</feature>
<sequence length="511" mass="52330">MSDPPSPAGLPDGAAVRRWARRQSRKEPVGTWKILDRIYTVLISVLVGGALVAHQLSTLSALGERRRLDLSLDPAWMAVSVVAAVAVCAIRPLMRLGPVCLRPHEATWWLALPVERVGLLRPVALVLIALAACAGALIGLVVSALGAAGWGGALAWGAAMAAGAALLVITLIGAQVEGRTRRAPELVTASAAGLALVGAVALPFPTSAAAHAVTGAVGAAMALAAVAAWRRHGPRLGEVHDAVLVEVSLRAHSARVSSQSLDTRALGRLLSPEPRLPGRPCSLPLAAVGAVLPRPFAVALAVAQADLLVLARQPQRWWRLVLSAIIALGLQLVPGAGALAMAGAHVVGVWLAVLTVAEPARRAWFDPGPEEQLPGGSTALSAGHLLVPTALMSAWSLVVALPQLLGPSDARTGLVLATMILAGLGWGGAALRAGMRPMPDFFEPPMPSPVGPVAPWLGQAVVAGYDAAVLCAAPTALLAAGVTPSWLLLGLQAVLTALVIAWGMSDGSLER</sequence>
<dbReference type="EMBL" id="LR134363">
    <property type="protein sequence ID" value="VEG75491.1"/>
    <property type="molecule type" value="Genomic_DNA"/>
</dbReference>
<dbReference type="Pfam" id="PF19814">
    <property type="entry name" value="DUF6297"/>
    <property type="match status" value="1"/>
</dbReference>
<evidence type="ECO:0000313" key="2">
    <source>
        <dbReference type="EMBL" id="VEG75491.1"/>
    </source>
</evidence>
<organism evidence="2 3">
    <name type="scientific">Actinomyces slackii</name>
    <dbReference type="NCBI Taxonomy" id="52774"/>
    <lineage>
        <taxon>Bacteria</taxon>
        <taxon>Bacillati</taxon>
        <taxon>Actinomycetota</taxon>
        <taxon>Actinomycetes</taxon>
        <taxon>Actinomycetales</taxon>
        <taxon>Actinomycetaceae</taxon>
        <taxon>Actinomyces</taxon>
    </lineage>
</organism>
<reference evidence="2 3" key="1">
    <citation type="submission" date="2018-12" db="EMBL/GenBank/DDBJ databases">
        <authorList>
            <consortium name="Pathogen Informatics"/>
        </authorList>
    </citation>
    <scope>NUCLEOTIDE SEQUENCE [LARGE SCALE GENOMIC DNA]</scope>
    <source>
        <strain evidence="2 3">NCTC11923</strain>
    </source>
</reference>
<evidence type="ECO:0008006" key="4">
    <source>
        <dbReference type="Google" id="ProtNLM"/>
    </source>
</evidence>
<protein>
    <recommendedName>
        <fullName evidence="4">ABC-2 type transport system permease protein</fullName>
    </recommendedName>
</protein>
<keyword evidence="1" id="KW-0472">Membrane</keyword>
<accession>A0A448KF03</accession>
<feature type="transmembrane region" description="Helical" evidence="1">
    <location>
        <begin position="320"/>
        <end position="353"/>
    </location>
</feature>
<name>A0A448KF03_9ACTO</name>